<gene>
    <name evidence="2" type="ORF">KBY27_17355</name>
</gene>
<dbReference type="InterPro" id="IPR029787">
    <property type="entry name" value="Nucleotide_cyclase"/>
</dbReference>
<dbReference type="SMART" id="SM00044">
    <property type="entry name" value="CYCc"/>
    <property type="match status" value="1"/>
</dbReference>
<dbReference type="Pfam" id="PF00211">
    <property type="entry name" value="Guanylate_cyc"/>
    <property type="match status" value="1"/>
</dbReference>
<dbReference type="GO" id="GO:0004016">
    <property type="term" value="F:adenylate cyclase activity"/>
    <property type="evidence" value="ECO:0007669"/>
    <property type="project" value="UniProtKB-ARBA"/>
</dbReference>
<feature type="domain" description="Guanylate cyclase" evidence="1">
    <location>
        <begin position="13"/>
        <end position="121"/>
    </location>
</feature>
<dbReference type="CDD" id="cd07302">
    <property type="entry name" value="CHD"/>
    <property type="match status" value="1"/>
</dbReference>
<dbReference type="Gene3D" id="3.40.50.10070">
    <property type="entry name" value="TolB, N-terminal domain"/>
    <property type="match status" value="1"/>
</dbReference>
<sequence>MNETTTPARRLMAILMADIVGYSRLMGADQSGTMDALRDLRGALFNPVVDQHRGNIIKNLGDGWLVGFPSVSDAVSCAIAIQTGLIGHDTIRLRIGIHTGEVIFEADDAFGEGINVAARLEALAEPGQILISDTAMNSLDQKAAAQFHGGAAQKLKNIARPVGVWSWPHATAAKPPDDTEAPAQQRRPSIAVLAFDNLSRDPEQDYFSDGITEDIITDLSKVGSLLVISRNSSFVYKGKTPDIRQVGRELGVSHVLEGSIRRVKDQIRVNAQLIDAQSGTHLWAERYDREISDIFAVQDELTRCIVAALRLKLTAAEHKRIGAVPTANPEAHDLFLKGREAVLSSANTKEMFELSLRCFNRAIELDPDYAEPYAGLAHAYTREFQNKWLGIPNSLEHSQRFLEMALQKDPDMPYAHYLDAINKFWRGEPEASNAAIERALTLNPNYAMAIGMRGINAVNSGAPLDGLPDLERALQLEPRAGHLYIHFMGMAHLLAGDFETAVIRFKERIEASPGTDLSRGLMISALGHLGRVDEAEDVRRQLNEINPDYSFNKHVERLPLKDAAVRDMLLEGYRKAGIKD</sequence>
<dbReference type="PANTHER" id="PTHR43081:SF19">
    <property type="entry name" value="PH-SENSITIVE ADENYLATE CYCLASE RV1264"/>
    <property type="match status" value="1"/>
</dbReference>
<dbReference type="AlphaFoldDB" id="A0A9Q3WPL4"/>
<dbReference type="PROSITE" id="PS50125">
    <property type="entry name" value="GUANYLATE_CYCLASE_2"/>
    <property type="match status" value="1"/>
</dbReference>
<dbReference type="SUPFAM" id="SSF48452">
    <property type="entry name" value="TPR-like"/>
    <property type="match status" value="2"/>
</dbReference>
<comment type="caution">
    <text evidence="2">The sequence shown here is derived from an EMBL/GenBank/DDBJ whole genome shotgun (WGS) entry which is preliminary data.</text>
</comment>
<protein>
    <recommendedName>
        <fullName evidence="1">Guanylate cyclase domain-containing protein</fullName>
    </recommendedName>
</protein>
<dbReference type="SUPFAM" id="SSF55073">
    <property type="entry name" value="Nucleotide cyclase"/>
    <property type="match status" value="1"/>
</dbReference>
<evidence type="ECO:0000313" key="2">
    <source>
        <dbReference type="EMBL" id="MCE8539227.1"/>
    </source>
</evidence>
<dbReference type="InterPro" id="IPR001054">
    <property type="entry name" value="A/G_cyclase"/>
</dbReference>
<dbReference type="InterPro" id="IPR011990">
    <property type="entry name" value="TPR-like_helical_dom_sf"/>
</dbReference>
<dbReference type="Gene3D" id="3.30.70.1230">
    <property type="entry name" value="Nucleotide cyclase"/>
    <property type="match status" value="1"/>
</dbReference>
<accession>A0A9Q3WPL4</accession>
<reference evidence="2" key="1">
    <citation type="journal article" date="2021" name="Environ. Microbiol.">
        <title>Cryptic niche differentiation of novel sediment ecotypes of Rugeria pomeroyi correlates with nitrate respiration.</title>
        <authorList>
            <person name="Lin X."/>
            <person name="McNichol J."/>
            <person name="Chu X."/>
            <person name="Qian Y."/>
            <person name="Luo H."/>
        </authorList>
    </citation>
    <scope>NUCLEOTIDE SEQUENCE</scope>
    <source>
        <strain evidence="2">SZCCDBB064</strain>
    </source>
</reference>
<dbReference type="InterPro" id="IPR050697">
    <property type="entry name" value="Adenylyl/Guanylyl_Cyclase_3/4"/>
</dbReference>
<dbReference type="Proteomes" id="UP000813672">
    <property type="component" value="Unassembled WGS sequence"/>
</dbReference>
<dbReference type="PANTHER" id="PTHR43081">
    <property type="entry name" value="ADENYLATE CYCLASE, TERMINAL-DIFFERENTIATION SPECIFIC-RELATED"/>
    <property type="match status" value="1"/>
</dbReference>
<proteinExistence type="predicted"/>
<evidence type="ECO:0000313" key="3">
    <source>
        <dbReference type="Proteomes" id="UP000813672"/>
    </source>
</evidence>
<name>A0A9Q3WPL4_9RHOB</name>
<dbReference type="GO" id="GO:0035556">
    <property type="term" value="P:intracellular signal transduction"/>
    <property type="evidence" value="ECO:0007669"/>
    <property type="project" value="InterPro"/>
</dbReference>
<dbReference type="Gene3D" id="1.25.40.10">
    <property type="entry name" value="Tetratricopeptide repeat domain"/>
    <property type="match status" value="1"/>
</dbReference>
<evidence type="ECO:0000259" key="1">
    <source>
        <dbReference type="PROSITE" id="PS50125"/>
    </source>
</evidence>
<organism evidence="2 3">
    <name type="scientific">Ruegeria pomeroyi</name>
    <dbReference type="NCBI Taxonomy" id="89184"/>
    <lineage>
        <taxon>Bacteria</taxon>
        <taxon>Pseudomonadati</taxon>
        <taxon>Pseudomonadota</taxon>
        <taxon>Alphaproteobacteria</taxon>
        <taxon>Rhodobacterales</taxon>
        <taxon>Roseobacteraceae</taxon>
        <taxon>Ruegeria</taxon>
    </lineage>
</organism>
<dbReference type="GO" id="GO:0006171">
    <property type="term" value="P:cAMP biosynthetic process"/>
    <property type="evidence" value="ECO:0007669"/>
    <property type="project" value="TreeGrafter"/>
</dbReference>
<dbReference type="EMBL" id="JAGQAF010000011">
    <property type="protein sequence ID" value="MCE8539227.1"/>
    <property type="molecule type" value="Genomic_DNA"/>
</dbReference>